<proteinExistence type="predicted"/>
<reference evidence="1" key="1">
    <citation type="submission" date="2022-07" db="EMBL/GenBank/DDBJ databases">
        <title>Phylogenomic reconstructions and comparative analyses of Kickxellomycotina fungi.</title>
        <authorList>
            <person name="Reynolds N.K."/>
            <person name="Stajich J.E."/>
            <person name="Barry K."/>
            <person name="Grigoriev I.V."/>
            <person name="Crous P."/>
            <person name="Smith M.E."/>
        </authorList>
    </citation>
    <scope>NUCLEOTIDE SEQUENCE</scope>
    <source>
        <strain evidence="1">CBS 190363</strain>
    </source>
</reference>
<evidence type="ECO:0000313" key="2">
    <source>
        <dbReference type="Proteomes" id="UP001139981"/>
    </source>
</evidence>
<comment type="caution">
    <text evidence="1">The sequence shown here is derived from an EMBL/GenBank/DDBJ whole genome shotgun (WGS) entry which is preliminary data.</text>
</comment>
<accession>A0ACC1LVZ6</accession>
<feature type="non-terminal residue" evidence="1">
    <location>
        <position position="99"/>
    </location>
</feature>
<keyword evidence="2" id="KW-1185">Reference proteome</keyword>
<gene>
    <name evidence="1" type="ORF">IWW38_005367</name>
</gene>
<dbReference type="EMBL" id="JANBVB010002466">
    <property type="protein sequence ID" value="KAJ2884970.1"/>
    <property type="molecule type" value="Genomic_DNA"/>
</dbReference>
<protein>
    <submittedName>
        <fullName evidence="1">Uncharacterized protein</fullName>
    </submittedName>
</protein>
<dbReference type="Proteomes" id="UP001139981">
    <property type="component" value="Unassembled WGS sequence"/>
</dbReference>
<evidence type="ECO:0000313" key="1">
    <source>
        <dbReference type="EMBL" id="KAJ2884970.1"/>
    </source>
</evidence>
<organism evidence="1 2">
    <name type="scientific">Coemansia aciculifera</name>
    <dbReference type="NCBI Taxonomy" id="417176"/>
    <lineage>
        <taxon>Eukaryota</taxon>
        <taxon>Fungi</taxon>
        <taxon>Fungi incertae sedis</taxon>
        <taxon>Zoopagomycota</taxon>
        <taxon>Kickxellomycotina</taxon>
        <taxon>Kickxellomycetes</taxon>
        <taxon>Kickxellales</taxon>
        <taxon>Kickxellaceae</taxon>
        <taxon>Coemansia</taxon>
    </lineage>
</organism>
<name>A0ACC1LVZ6_9FUNG</name>
<sequence length="99" mass="11492">MLKKGLHSLRSFVVRQRVPGSDLPSREQNVHLEANRVRQLMQRSPVRDIAIRASAQPYSEPRQCPEPRPNPAYIYWRMTGEIARLGRERDAHIATINHL</sequence>